<protein>
    <submittedName>
        <fullName evidence="1">UBN2_3 domain-containing protein</fullName>
    </submittedName>
</protein>
<sequence length="107" mass="11938">MASELIAWHLHSILIANSSSPTDITSLANSHNIATNTTFSSSLIVILNISDLIPIKLGSSNYLLWKSFFEPVLHRHNLIQFLNGSTSPPAPNDLAYKSWYEKDQMLL</sequence>
<proteinExistence type="predicted"/>
<dbReference type="Proteomes" id="UP000187406">
    <property type="component" value="Unassembled WGS sequence"/>
</dbReference>
<dbReference type="AlphaFoldDB" id="A0A1Q3D490"/>
<organism evidence="1 2">
    <name type="scientific">Cephalotus follicularis</name>
    <name type="common">Albany pitcher plant</name>
    <dbReference type="NCBI Taxonomy" id="3775"/>
    <lineage>
        <taxon>Eukaryota</taxon>
        <taxon>Viridiplantae</taxon>
        <taxon>Streptophyta</taxon>
        <taxon>Embryophyta</taxon>
        <taxon>Tracheophyta</taxon>
        <taxon>Spermatophyta</taxon>
        <taxon>Magnoliopsida</taxon>
        <taxon>eudicotyledons</taxon>
        <taxon>Gunneridae</taxon>
        <taxon>Pentapetalae</taxon>
        <taxon>rosids</taxon>
        <taxon>fabids</taxon>
        <taxon>Oxalidales</taxon>
        <taxon>Cephalotaceae</taxon>
        <taxon>Cephalotus</taxon>
    </lineage>
</organism>
<gene>
    <name evidence="1" type="ORF">CFOL_v3_30698</name>
</gene>
<dbReference type="OrthoDB" id="1845088at2759"/>
<reference evidence="2" key="1">
    <citation type="submission" date="2016-04" db="EMBL/GenBank/DDBJ databases">
        <title>Cephalotus genome sequencing.</title>
        <authorList>
            <person name="Fukushima K."/>
            <person name="Hasebe M."/>
            <person name="Fang X."/>
        </authorList>
    </citation>
    <scope>NUCLEOTIDE SEQUENCE [LARGE SCALE GENOMIC DNA]</scope>
    <source>
        <strain evidence="2">cv. St1</strain>
    </source>
</reference>
<accession>A0A1Q3D490</accession>
<dbReference type="InParanoid" id="A0A1Q3D490"/>
<evidence type="ECO:0000313" key="1">
    <source>
        <dbReference type="EMBL" id="GAV87272.1"/>
    </source>
</evidence>
<dbReference type="EMBL" id="BDDD01004248">
    <property type="protein sequence ID" value="GAV87272.1"/>
    <property type="molecule type" value="Genomic_DNA"/>
</dbReference>
<name>A0A1Q3D490_CEPFO</name>
<keyword evidence="2" id="KW-1185">Reference proteome</keyword>
<evidence type="ECO:0000313" key="2">
    <source>
        <dbReference type="Proteomes" id="UP000187406"/>
    </source>
</evidence>
<comment type="caution">
    <text evidence="1">The sequence shown here is derived from an EMBL/GenBank/DDBJ whole genome shotgun (WGS) entry which is preliminary data.</text>
</comment>